<organism evidence="2 3">
    <name type="scientific">Nyctereutes procyonoides</name>
    <name type="common">Raccoon dog</name>
    <name type="synonym">Canis procyonoides</name>
    <dbReference type="NCBI Taxonomy" id="34880"/>
    <lineage>
        <taxon>Eukaryota</taxon>
        <taxon>Metazoa</taxon>
        <taxon>Chordata</taxon>
        <taxon>Craniata</taxon>
        <taxon>Vertebrata</taxon>
        <taxon>Euteleostomi</taxon>
        <taxon>Mammalia</taxon>
        <taxon>Eutheria</taxon>
        <taxon>Laurasiatheria</taxon>
        <taxon>Carnivora</taxon>
        <taxon>Caniformia</taxon>
        <taxon>Canidae</taxon>
        <taxon>Nyctereutes</taxon>
    </lineage>
</organism>
<comment type="caution">
    <text evidence="2">The sequence shown here is derived from an EMBL/GenBank/DDBJ whole genome shotgun (WGS) entry which is preliminary data.</text>
</comment>
<dbReference type="EMBL" id="CAJHUB010000749">
    <property type="protein sequence ID" value="CAD7680266.1"/>
    <property type="molecule type" value="Genomic_DNA"/>
</dbReference>
<reference evidence="2" key="1">
    <citation type="submission" date="2020-12" db="EMBL/GenBank/DDBJ databases">
        <authorList>
            <consortium name="Molecular Ecology Group"/>
        </authorList>
    </citation>
    <scope>NUCLEOTIDE SEQUENCE</scope>
    <source>
        <strain evidence="2">TBG_1078</strain>
    </source>
</reference>
<accession>A0A811YRT1</accession>
<dbReference type="Proteomes" id="UP000645828">
    <property type="component" value="Unassembled WGS sequence"/>
</dbReference>
<proteinExistence type="predicted"/>
<evidence type="ECO:0000313" key="3">
    <source>
        <dbReference type="Proteomes" id="UP000645828"/>
    </source>
</evidence>
<sequence>MGREREEEVVSPTASRNWELPCTANRGEHGLKAERASAGKWNLISPTKPSRTELLEHEVQQLLPTLLRRDIISIFSFLDDYNEFGSTEEVLDLFTKSHPQDNSCDAPHPLDMDALLASCGDNDTVLQQWKMAIS</sequence>
<evidence type="ECO:0000256" key="1">
    <source>
        <dbReference type="SAM" id="MobiDB-lite"/>
    </source>
</evidence>
<evidence type="ECO:0000313" key="2">
    <source>
        <dbReference type="EMBL" id="CAD7680266.1"/>
    </source>
</evidence>
<name>A0A811YRT1_NYCPR</name>
<keyword evidence="3" id="KW-1185">Reference proteome</keyword>
<gene>
    <name evidence="2" type="ORF">NYPRO_LOCUS13065</name>
</gene>
<feature type="region of interest" description="Disordered" evidence="1">
    <location>
        <begin position="1"/>
        <end position="22"/>
    </location>
</feature>
<dbReference type="AlphaFoldDB" id="A0A811YRT1"/>
<protein>
    <submittedName>
        <fullName evidence="2">(raccoon dog) hypothetical protein</fullName>
    </submittedName>
</protein>